<evidence type="ECO:0000313" key="3">
    <source>
        <dbReference type="Proteomes" id="UP000326546"/>
    </source>
</evidence>
<evidence type="ECO:0000259" key="1">
    <source>
        <dbReference type="PROSITE" id="PS51192"/>
    </source>
</evidence>
<dbReference type="PANTHER" id="PTHR42927">
    <property type="entry name" value="HELICASE SUPERFAMILY 1 AND 2 DOMAIN-CONTAINING PROTEIN"/>
    <property type="match status" value="1"/>
</dbReference>
<dbReference type="Pfam" id="PF04313">
    <property type="entry name" value="HSDR_N"/>
    <property type="match status" value="1"/>
</dbReference>
<reference evidence="2 3" key="1">
    <citation type="submission" date="2019-09" db="EMBL/GenBank/DDBJ databases">
        <title>Serinicoccus pratensis sp. nov., isolated from meadow soil.</title>
        <authorList>
            <person name="Zhang W."/>
        </authorList>
    </citation>
    <scope>NUCLEOTIDE SEQUENCE [LARGE SCALE GENOMIC DNA]</scope>
    <source>
        <strain evidence="2 3">W204</strain>
    </source>
</reference>
<keyword evidence="2" id="KW-0255">Endonuclease</keyword>
<sequence>MAQHNEIVFETELCQYLSAHGWLYSSSDAGYDRARALFPEDLLAWLEQTQPETYESIVKPSMSDREQTGAQEKILDRVAKVLDTPLTNDGGTLNLLRGGFKVGTSKRLDMSYPRPATSLNPRAAELYGMTRVRVMRQVHLSSRGNETVDLVLFVNGVPVATVELKTDFTQSVQDAMAQYRSRDPKSSPLFGWGSRAIVHFAVSNAEVWMTTKLAGKDTRFLPFNKGDQGRAGNPVNPLGSDTSYLWEQVWDKDAWLDIILRFAHVETSTQLDAQGRPRRSSALIFPRYHQWEAVTKVLADAKALGAGQSYLIEHSAGSGKTRTIAWTAHRLLSLHDESDEKIFDSVIVVSDRTVLNSQLQDAVKEIERTTGTVLAVDASSKSAHGVTSNSELVRQGLLGGRKIIVVTLQTFPWVLELLEGDVSLAGRRFAVIADEAHSSQTGSAATKLKKVLSPAELAALDDGAEVDTETLLAAEMEGRARPEHISFLAFTATPKGKTLQLFGRPGEDRDEKTGEPIPVSFHLYPMQQAIEEGFILDVLRNFTNYDTAFELAVKVEKSGQELVGQDPQVEEVLVDQHAATKGLIRWVKLHPTNIAQKVQIIVEHYRANIAHLLQGKAKAMVVTDSRKAAVRYKVAMDSYITKMGYEGLATLVAFSGEVNDPETGPEKFTEANMNPTVKGNLTAAFAGDGYQVMIVANKYQTGFDQPLLCAMYVDRQLSGVTAVQTLSRLNRTFPGKTDTYVLDFVNTEKDILDAYKPYYAGARLEAVTDPDLIHDLQNKLDTTGIYTADEVNTVVDAWVHQKGNNALSGGLGPVVHRFRSDYASAMQGDDRTRLDELDMFRKDVRSFINLYDFLSQIVEFGDTEPFRRSIFFRLLEPLIHVSNHTPATDLSGVDLVAIKQKHQGTTDLAIDETKPVRPTAAAGSGSVQEMKKGPLAEVVARLNDLFGDEDFTVEQQETWLEGLIRTLLEDEQVREQAEHNTKGQFLASPTLRTKVLLAVLDNQQAHAKMSDIIHQGGRPEKILVEMTGELVHHMVREGAQ</sequence>
<dbReference type="Pfam" id="PF22679">
    <property type="entry name" value="T1R_D3-like"/>
    <property type="match status" value="1"/>
</dbReference>
<dbReference type="Gene3D" id="3.40.50.300">
    <property type="entry name" value="P-loop containing nucleotide triphosphate hydrolases"/>
    <property type="match status" value="2"/>
</dbReference>
<dbReference type="GO" id="GO:0003677">
    <property type="term" value="F:DNA binding"/>
    <property type="evidence" value="ECO:0007669"/>
    <property type="project" value="UniProtKB-KW"/>
</dbReference>
<dbReference type="InterPro" id="IPR014001">
    <property type="entry name" value="Helicase_ATP-bd"/>
</dbReference>
<dbReference type="Gene3D" id="3.90.1570.50">
    <property type="match status" value="1"/>
</dbReference>
<dbReference type="SMART" id="SM00487">
    <property type="entry name" value="DEXDc"/>
    <property type="match status" value="1"/>
</dbReference>
<keyword evidence="2" id="KW-0540">Nuclease</keyword>
<dbReference type="InterPro" id="IPR007409">
    <property type="entry name" value="Restrct_endonuc_type1_HsdR_N"/>
</dbReference>
<name>A0A5J6V9V2_9MICO</name>
<dbReference type="InterPro" id="IPR040980">
    <property type="entry name" value="SWI2_SNF2"/>
</dbReference>
<dbReference type="OrthoDB" id="9758243at2"/>
<dbReference type="KEGG" id="serw:FY030_11460"/>
<keyword evidence="3" id="KW-1185">Reference proteome</keyword>
<dbReference type="GO" id="GO:0005524">
    <property type="term" value="F:ATP binding"/>
    <property type="evidence" value="ECO:0007669"/>
    <property type="project" value="UniProtKB-KW"/>
</dbReference>
<proteinExistence type="predicted"/>
<dbReference type="Pfam" id="PF18766">
    <property type="entry name" value="SWI2_SNF2"/>
    <property type="match status" value="1"/>
</dbReference>
<dbReference type="PROSITE" id="PS51192">
    <property type="entry name" value="HELICASE_ATP_BIND_1"/>
    <property type="match status" value="1"/>
</dbReference>
<gene>
    <name evidence="2" type="ORF">FY030_11460</name>
</gene>
<dbReference type="REBASE" id="376605">
    <property type="entry name" value="SspW204ORF11465P"/>
</dbReference>
<protein>
    <submittedName>
        <fullName evidence="2">Type I restriction endonuclease subunit R</fullName>
    </submittedName>
</protein>
<feature type="domain" description="Helicase ATP-binding" evidence="1">
    <location>
        <begin position="301"/>
        <end position="512"/>
    </location>
</feature>
<evidence type="ECO:0000313" key="2">
    <source>
        <dbReference type="EMBL" id="QFG70307.1"/>
    </source>
</evidence>
<dbReference type="Proteomes" id="UP000326546">
    <property type="component" value="Chromosome"/>
</dbReference>
<dbReference type="GO" id="GO:0009035">
    <property type="term" value="F:type I site-specific deoxyribonuclease activity"/>
    <property type="evidence" value="ECO:0007669"/>
    <property type="project" value="UniProtKB-EC"/>
</dbReference>
<dbReference type="InterPro" id="IPR055180">
    <property type="entry name" value="HsdR_RecA-like_helicase_dom_2"/>
</dbReference>
<accession>A0A5J6V9V2</accession>
<dbReference type="AlphaFoldDB" id="A0A5J6V9V2"/>
<dbReference type="InterPro" id="IPR027417">
    <property type="entry name" value="P-loop_NTPase"/>
</dbReference>
<dbReference type="GO" id="GO:0009307">
    <property type="term" value="P:DNA restriction-modification system"/>
    <property type="evidence" value="ECO:0007669"/>
    <property type="project" value="UniProtKB-KW"/>
</dbReference>
<keyword evidence="2" id="KW-0378">Hydrolase</keyword>
<organism evidence="2 3">
    <name type="scientific">Ornithinimicrobium pratense</name>
    <dbReference type="NCBI Taxonomy" id="2593973"/>
    <lineage>
        <taxon>Bacteria</taxon>
        <taxon>Bacillati</taxon>
        <taxon>Actinomycetota</taxon>
        <taxon>Actinomycetes</taxon>
        <taxon>Micrococcales</taxon>
        <taxon>Ornithinimicrobiaceae</taxon>
        <taxon>Ornithinimicrobium</taxon>
    </lineage>
</organism>
<dbReference type="SUPFAM" id="SSF52540">
    <property type="entry name" value="P-loop containing nucleoside triphosphate hydrolases"/>
    <property type="match status" value="1"/>
</dbReference>
<dbReference type="EMBL" id="CP044427">
    <property type="protein sequence ID" value="QFG70307.1"/>
    <property type="molecule type" value="Genomic_DNA"/>
</dbReference>
<dbReference type="PANTHER" id="PTHR42927:SF1">
    <property type="entry name" value="HELICASE SUPERFAMILY 1 AND 2 DOMAIN-CONTAINING PROTEIN"/>
    <property type="match status" value="1"/>
</dbReference>